<accession>A0A1S8A7Q2</accession>
<reference evidence="1" key="1">
    <citation type="submission" date="2016-03" db="EMBL/GenBank/DDBJ databases">
        <title>Draft genome sequence of Rosellinia necatrix.</title>
        <authorList>
            <person name="Kanematsu S."/>
        </authorList>
    </citation>
    <scope>NUCLEOTIDE SEQUENCE [LARGE SCALE GENOMIC DNA]</scope>
    <source>
        <strain evidence="1">W97</strain>
    </source>
</reference>
<proteinExistence type="predicted"/>
<dbReference type="Proteomes" id="UP000054516">
    <property type="component" value="Unassembled WGS sequence"/>
</dbReference>
<dbReference type="EMBL" id="DF977467">
    <property type="protein sequence ID" value="GAW26126.1"/>
    <property type="molecule type" value="Genomic_DNA"/>
</dbReference>
<protein>
    <submittedName>
        <fullName evidence="1">Uncharacterized protein</fullName>
    </submittedName>
</protein>
<evidence type="ECO:0000313" key="1">
    <source>
        <dbReference type="EMBL" id="GAW26126.1"/>
    </source>
</evidence>
<sequence>MSHSRVRRAGSRVSAVAAAEVRVRGMLRWLARAVEESRDSSVTRHAPSAANV</sequence>
<evidence type="ECO:0000313" key="2">
    <source>
        <dbReference type="Proteomes" id="UP000054516"/>
    </source>
</evidence>
<keyword evidence="2" id="KW-1185">Reference proteome</keyword>
<gene>
    <name evidence="1" type="ORF">SAMD00023353_2200430</name>
</gene>
<organism evidence="1">
    <name type="scientific">Rosellinia necatrix</name>
    <name type="common">White root-rot fungus</name>
    <dbReference type="NCBI Taxonomy" id="77044"/>
    <lineage>
        <taxon>Eukaryota</taxon>
        <taxon>Fungi</taxon>
        <taxon>Dikarya</taxon>
        <taxon>Ascomycota</taxon>
        <taxon>Pezizomycotina</taxon>
        <taxon>Sordariomycetes</taxon>
        <taxon>Xylariomycetidae</taxon>
        <taxon>Xylariales</taxon>
        <taxon>Xylariaceae</taxon>
        <taxon>Rosellinia</taxon>
    </lineage>
</organism>
<name>A0A1S8A7Q2_ROSNE</name>
<dbReference type="AlphaFoldDB" id="A0A1S8A7Q2"/>